<evidence type="ECO:0000256" key="3">
    <source>
        <dbReference type="ARBA" id="ARBA00004123"/>
    </source>
</evidence>
<evidence type="ECO:0000256" key="5">
    <source>
        <dbReference type="ARBA" id="ARBA00008372"/>
    </source>
</evidence>
<dbReference type="GO" id="GO:0000288">
    <property type="term" value="P:nuclear-transcribed mRNA catabolic process, deadenylation-dependent decay"/>
    <property type="evidence" value="ECO:0000318"/>
    <property type="project" value="GO_Central"/>
</dbReference>
<protein>
    <recommendedName>
        <fullName evidence="7">poly(A)-specific ribonuclease</fullName>
        <ecNumber evidence="7">3.1.13.4</ecNumber>
    </recommendedName>
</protein>
<evidence type="ECO:0000313" key="19">
    <source>
        <dbReference type="EnsemblPlants" id="Zm00001eb115400_P001"/>
    </source>
</evidence>
<reference evidence="18 20" key="1">
    <citation type="submission" date="2015-12" db="EMBL/GenBank/DDBJ databases">
        <title>Update maize B73 reference genome by single molecule sequencing technologies.</title>
        <authorList>
            <consortium name="Maize Genome Sequencing Project"/>
            <person name="Ware D."/>
        </authorList>
    </citation>
    <scope>NUCLEOTIDE SEQUENCE [LARGE SCALE GENOMIC DNA]</scope>
    <source>
        <strain evidence="20">cv. B73</strain>
        <tissue evidence="18">Seedling</tissue>
    </source>
</reference>
<dbReference type="FunFam" id="3.30.420.10:FF:000067">
    <property type="entry name" value="Putative CCR4-associated factor 1 11"/>
    <property type="match status" value="1"/>
</dbReference>
<evidence type="ECO:0000256" key="6">
    <source>
        <dbReference type="ARBA" id="ARBA00011757"/>
    </source>
</evidence>
<dbReference type="EMBL" id="CM007648">
    <property type="protein sequence ID" value="ONM27288.1"/>
    <property type="molecule type" value="Genomic_DNA"/>
</dbReference>
<dbReference type="STRING" id="4577.A0A1D6F7T7"/>
<keyword evidence="16" id="KW-0539">Nucleus</keyword>
<accession>A0A1D6F7T7</accession>
<dbReference type="eggNOG" id="KOG0304">
    <property type="taxonomic scope" value="Eukaryota"/>
</dbReference>
<keyword evidence="11" id="KW-0378">Hydrolase</keyword>
<evidence type="ECO:0000256" key="9">
    <source>
        <dbReference type="ARBA" id="ARBA00022722"/>
    </source>
</evidence>
<dbReference type="GO" id="GO:0005634">
    <property type="term" value="C:nucleus"/>
    <property type="evidence" value="ECO:0007669"/>
    <property type="project" value="UniProtKB-SubCell"/>
</dbReference>
<name>A0A1D6F7T7_MAIZE</name>
<keyword evidence="14" id="KW-0805">Transcription regulation</keyword>
<evidence type="ECO:0000256" key="2">
    <source>
        <dbReference type="ARBA" id="ARBA00001968"/>
    </source>
</evidence>
<dbReference type="Gramene" id="Zm00001eb115400_T001">
    <property type="protein sequence ID" value="Zm00001eb115400_P001"/>
    <property type="gene ID" value="Zm00001eb115400"/>
</dbReference>
<organism evidence="18">
    <name type="scientific">Zea mays</name>
    <name type="common">Maize</name>
    <dbReference type="NCBI Taxonomy" id="4577"/>
    <lineage>
        <taxon>Eukaryota</taxon>
        <taxon>Viridiplantae</taxon>
        <taxon>Streptophyta</taxon>
        <taxon>Embryophyta</taxon>
        <taxon>Tracheophyta</taxon>
        <taxon>Spermatophyta</taxon>
        <taxon>Magnoliopsida</taxon>
        <taxon>Liliopsida</taxon>
        <taxon>Poales</taxon>
        <taxon>Poaceae</taxon>
        <taxon>PACMAD clade</taxon>
        <taxon>Panicoideae</taxon>
        <taxon>Andropogonodae</taxon>
        <taxon>Andropogoneae</taxon>
        <taxon>Tripsacinae</taxon>
        <taxon>Zea</taxon>
    </lineage>
</organism>
<keyword evidence="21" id="KW-1267">Proteomics identification</keyword>
<dbReference type="Pfam" id="PF04857">
    <property type="entry name" value="CAF1"/>
    <property type="match status" value="1"/>
</dbReference>
<evidence type="ECO:0000256" key="10">
    <source>
        <dbReference type="ARBA" id="ARBA00022723"/>
    </source>
</evidence>
<evidence type="ECO:0000313" key="18">
    <source>
        <dbReference type="EMBL" id="ONM27288.1"/>
    </source>
</evidence>
<evidence type="ECO:0000256" key="14">
    <source>
        <dbReference type="ARBA" id="ARBA00023015"/>
    </source>
</evidence>
<reference evidence="19" key="3">
    <citation type="submission" date="2021-05" db="UniProtKB">
        <authorList>
            <consortium name="EnsemblPlants"/>
        </authorList>
    </citation>
    <scope>IDENTIFICATION</scope>
    <source>
        <strain evidence="19">cv. B73</strain>
    </source>
</reference>
<dbReference type="PaxDb" id="4577-GRMZM2G137525_P01"/>
<dbReference type="SMR" id="A0A1D6F7T7"/>
<evidence type="ECO:0000256" key="4">
    <source>
        <dbReference type="ARBA" id="ARBA00004496"/>
    </source>
</evidence>
<sequence>MFPPPAPVIPAPAMVGRLQFVSVGASNFATEMDFIGSLLPRFRYIAIDAEYPGTVHGAPAGAGLSPAARYYAVVKANVEELPVLQLGLTICDEEGNLPVVMDVDGLPLQIAWEFHFSDFDVARDPHSVESVNFLRAQGFDFVRARAHGVASADFAGKLAALLASVPRWCQPPAWVAFGGAFDFAFMVKMLSGGQPLPENPQDMVARASDLLRGPVFDAKYMAEHCGRPELCVGGLRTVAAILGVPQLDPAPPSLAGPKSHTACRIYYNVMRMLEHDGAGYDGLIDGLY</sequence>
<dbReference type="EnsemblPlants" id="Zm00001eb115400_T001">
    <property type="protein sequence ID" value="Zm00001eb115400_P001"/>
    <property type="gene ID" value="Zm00001eb115400"/>
</dbReference>
<evidence type="ECO:0000256" key="17">
    <source>
        <dbReference type="ARBA" id="ARBA00025148"/>
    </source>
</evidence>
<dbReference type="GO" id="GO:0004535">
    <property type="term" value="F:poly(A)-specific ribonuclease activity"/>
    <property type="evidence" value="ECO:0000318"/>
    <property type="project" value="GO_Central"/>
</dbReference>
<evidence type="ECO:0000256" key="7">
    <source>
        <dbReference type="ARBA" id="ARBA00012161"/>
    </source>
</evidence>
<proteinExistence type="evidence at protein level"/>
<dbReference type="InterPro" id="IPR006941">
    <property type="entry name" value="RNase_CAF1"/>
</dbReference>
<dbReference type="InterPro" id="IPR039637">
    <property type="entry name" value="CNOT7/CNOT8/Pop2"/>
</dbReference>
<dbReference type="PANTHER" id="PTHR10797">
    <property type="entry name" value="CCR4-NOT TRANSCRIPTION COMPLEX SUBUNIT"/>
    <property type="match status" value="1"/>
</dbReference>
<dbReference type="EC" id="3.1.13.4" evidence="7"/>
<dbReference type="InterPro" id="IPR012337">
    <property type="entry name" value="RNaseH-like_sf"/>
</dbReference>
<evidence type="ECO:0000256" key="13">
    <source>
        <dbReference type="ARBA" id="ARBA00022884"/>
    </source>
</evidence>
<dbReference type="OMA" id="WEFDFAG"/>
<evidence type="ECO:0000256" key="12">
    <source>
        <dbReference type="ARBA" id="ARBA00022839"/>
    </source>
</evidence>
<keyword evidence="13" id="KW-0694">RNA-binding</keyword>
<keyword evidence="12" id="KW-0269">Exonuclease</keyword>
<evidence type="ECO:0000256" key="11">
    <source>
        <dbReference type="ARBA" id="ARBA00022801"/>
    </source>
</evidence>
<comment type="similarity">
    <text evidence="5">Belongs to the CAF1 family.</text>
</comment>
<keyword evidence="15" id="KW-0804">Transcription</keyword>
<evidence type="ECO:0000256" key="16">
    <source>
        <dbReference type="ARBA" id="ARBA00023242"/>
    </source>
</evidence>
<dbReference type="ExpressionAtlas" id="A0A1D6F7T7">
    <property type="expression patterns" value="baseline"/>
</dbReference>
<evidence type="ECO:0000256" key="8">
    <source>
        <dbReference type="ARBA" id="ARBA00022490"/>
    </source>
</evidence>
<accession>A0A3L6G164</accession>
<evidence type="ECO:0000256" key="15">
    <source>
        <dbReference type="ARBA" id="ARBA00023163"/>
    </source>
</evidence>
<evidence type="ECO:0000313" key="20">
    <source>
        <dbReference type="Proteomes" id="UP000007305"/>
    </source>
</evidence>
<gene>
    <name evidence="18" type="ORF">ZEAMMB73_Zm00001d007654</name>
</gene>
<reference evidence="19" key="2">
    <citation type="submission" date="2019-07" db="EMBL/GenBank/DDBJ databases">
        <authorList>
            <person name="Seetharam A."/>
            <person name="Woodhouse M."/>
            <person name="Cannon E."/>
        </authorList>
    </citation>
    <scope>NUCLEOTIDE SEQUENCE [LARGE SCALE GENOMIC DNA]</scope>
    <source>
        <strain evidence="19">cv. B73</strain>
    </source>
</reference>
<comment type="catalytic activity">
    <reaction evidence="1">
        <text>Exonucleolytic cleavage of poly(A) to 5'-AMP.</text>
        <dbReference type="EC" id="3.1.13.4"/>
    </reaction>
</comment>
<comment type="function">
    <text evidence="17">Ubiquitous transcription factor required for a diverse set of processes. It is a component of the CCR4 complex involved in the control of gene expression.</text>
</comment>
<evidence type="ECO:0007829" key="21">
    <source>
        <dbReference type="PeptideAtlas" id="A0A1D6F7T7"/>
    </source>
</evidence>
<dbReference type="AlphaFoldDB" id="A0A1D6F7T7"/>
<dbReference type="Gene3D" id="3.30.420.10">
    <property type="entry name" value="Ribonuclease H-like superfamily/Ribonuclease H"/>
    <property type="match status" value="1"/>
</dbReference>
<dbReference type="SUPFAM" id="SSF53098">
    <property type="entry name" value="Ribonuclease H-like"/>
    <property type="match status" value="1"/>
</dbReference>
<dbReference type="GO" id="GO:0030015">
    <property type="term" value="C:CCR4-NOT core complex"/>
    <property type="evidence" value="ECO:0000318"/>
    <property type="project" value="GO_Central"/>
</dbReference>
<keyword evidence="9" id="KW-0540">Nuclease</keyword>
<keyword evidence="8" id="KW-0963">Cytoplasm</keyword>
<comment type="subcellular location">
    <subcellularLocation>
        <location evidence="4">Cytoplasm</location>
    </subcellularLocation>
    <subcellularLocation>
        <location evidence="3">Nucleus</location>
    </subcellularLocation>
</comment>
<dbReference type="GO" id="GO:0000932">
    <property type="term" value="C:P-body"/>
    <property type="evidence" value="ECO:0000318"/>
    <property type="project" value="GO_Central"/>
</dbReference>
<comment type="cofactor">
    <cofactor evidence="2">
        <name>a divalent metal cation</name>
        <dbReference type="ChEBI" id="CHEBI:60240"/>
    </cofactor>
</comment>
<comment type="subunit">
    <text evidence="6">Component of the CCR4-NOT complex, at least composed of CRR4 and CAF1 proteins.</text>
</comment>
<keyword evidence="10" id="KW-0479">Metal-binding</keyword>
<dbReference type="GO" id="GO:0003723">
    <property type="term" value="F:RNA binding"/>
    <property type="evidence" value="ECO:0007669"/>
    <property type="project" value="UniProtKB-KW"/>
</dbReference>
<dbReference type="Proteomes" id="UP000007305">
    <property type="component" value="Chromosome 2"/>
</dbReference>
<dbReference type="GO" id="GO:0046872">
    <property type="term" value="F:metal ion binding"/>
    <property type="evidence" value="ECO:0007669"/>
    <property type="project" value="UniProtKB-KW"/>
</dbReference>
<dbReference type="InterPro" id="IPR036397">
    <property type="entry name" value="RNaseH_sf"/>
</dbReference>
<keyword evidence="20" id="KW-1185">Reference proteome</keyword>
<evidence type="ECO:0000256" key="1">
    <source>
        <dbReference type="ARBA" id="ARBA00001663"/>
    </source>
</evidence>